<keyword evidence="2 3" id="KW-0808">Transferase</keyword>
<dbReference type="InterPro" id="IPR038375">
    <property type="entry name" value="NDUFAF7_sf"/>
</dbReference>
<evidence type="ECO:0000313" key="4">
    <source>
        <dbReference type="Proteomes" id="UP000309668"/>
    </source>
</evidence>
<dbReference type="InterPro" id="IPR029063">
    <property type="entry name" value="SAM-dependent_MTases_sf"/>
</dbReference>
<dbReference type="AlphaFoldDB" id="A0A5S3P6B2"/>
<evidence type="ECO:0000256" key="2">
    <source>
        <dbReference type="ARBA" id="ARBA00022679"/>
    </source>
</evidence>
<organism evidence="3 4">
    <name type="scientific">Qipengyuania marisflavi</name>
    <dbReference type="NCBI Taxonomy" id="2486356"/>
    <lineage>
        <taxon>Bacteria</taxon>
        <taxon>Pseudomonadati</taxon>
        <taxon>Pseudomonadota</taxon>
        <taxon>Alphaproteobacteria</taxon>
        <taxon>Sphingomonadales</taxon>
        <taxon>Erythrobacteraceae</taxon>
        <taxon>Qipengyuania</taxon>
    </lineage>
</organism>
<dbReference type="Gene3D" id="3.40.50.12710">
    <property type="match status" value="1"/>
</dbReference>
<dbReference type="SUPFAM" id="SSF53335">
    <property type="entry name" value="S-adenosyl-L-methionine-dependent methyltransferases"/>
    <property type="match status" value="1"/>
</dbReference>
<sequence>MPVARYMGESNAQYYASRDPLGAGGDFTTAPEISQMFGEMVGLWLADVWTRAGRPADAIYVELGPGRGTLARDALRAMAAQGLQPQVHLVEGSPALRQTQAGTLAGAHFHDSLDSLPEGRPILLAANEFFDALPIRQLVKTESGWRERLVALDGEDFVFAAGPQPMNDAVPARFADADAGTVIETCPAAAAILQDAARRIDVAGGAALFADYGHLSLRTGSTLQAVRAHQKVDIFSAPGEIDLTAHVDFATLVQLAQREGLAALTATQGAWLGAMGIGLRAQALGVRAPDRIEEIAAAHNRLVAPDQMGDLFKIMAITARDWPRGAGFAEGKRRT</sequence>
<keyword evidence="1 3" id="KW-0489">Methyltransferase</keyword>
<dbReference type="PANTHER" id="PTHR12049:SF7">
    <property type="entry name" value="PROTEIN ARGININE METHYLTRANSFERASE NDUFAF7, MITOCHONDRIAL"/>
    <property type="match status" value="1"/>
</dbReference>
<protein>
    <submittedName>
        <fullName evidence="3">Class I SAM-dependent methyltransferase</fullName>
    </submittedName>
</protein>
<name>A0A5S3P6B2_9SPHN</name>
<proteinExistence type="predicted"/>
<dbReference type="GO" id="GO:0032259">
    <property type="term" value="P:methylation"/>
    <property type="evidence" value="ECO:0007669"/>
    <property type="project" value="UniProtKB-KW"/>
</dbReference>
<evidence type="ECO:0000313" key="3">
    <source>
        <dbReference type="EMBL" id="TMM48496.1"/>
    </source>
</evidence>
<comment type="caution">
    <text evidence="3">The sequence shown here is derived from an EMBL/GenBank/DDBJ whole genome shotgun (WGS) entry which is preliminary data.</text>
</comment>
<dbReference type="PANTHER" id="PTHR12049">
    <property type="entry name" value="PROTEIN ARGININE METHYLTRANSFERASE NDUFAF7, MITOCHONDRIAL"/>
    <property type="match status" value="1"/>
</dbReference>
<dbReference type="InterPro" id="IPR003788">
    <property type="entry name" value="NDUFAF7"/>
</dbReference>
<reference evidence="3 4" key="1">
    <citation type="submission" date="2019-05" db="EMBL/GenBank/DDBJ databases">
        <title>Erythrobacter marisflavi sp. nov., isolated from isolated from water of an estuary environment.</title>
        <authorList>
            <person name="Yoon J.-H."/>
        </authorList>
    </citation>
    <scope>NUCLEOTIDE SEQUENCE [LARGE SCALE GENOMIC DNA]</scope>
    <source>
        <strain evidence="3 4">KEM-5</strain>
    </source>
</reference>
<dbReference type="OrthoDB" id="9794208at2"/>
<gene>
    <name evidence="3" type="ORF">FEV51_08970</name>
</gene>
<dbReference type="GO" id="GO:0035243">
    <property type="term" value="F:protein-arginine omega-N symmetric methyltransferase activity"/>
    <property type="evidence" value="ECO:0007669"/>
    <property type="project" value="TreeGrafter"/>
</dbReference>
<dbReference type="Proteomes" id="UP000309668">
    <property type="component" value="Unassembled WGS sequence"/>
</dbReference>
<dbReference type="Pfam" id="PF02636">
    <property type="entry name" value="Methyltransf_28"/>
    <property type="match status" value="1"/>
</dbReference>
<dbReference type="EMBL" id="VCAO01000003">
    <property type="protein sequence ID" value="TMM48496.1"/>
    <property type="molecule type" value="Genomic_DNA"/>
</dbReference>
<accession>A0A5S3P6B2</accession>
<evidence type="ECO:0000256" key="1">
    <source>
        <dbReference type="ARBA" id="ARBA00022603"/>
    </source>
</evidence>
<keyword evidence="4" id="KW-1185">Reference proteome</keyword>